<dbReference type="InterPro" id="IPR013815">
    <property type="entry name" value="ATP_grasp_subdomain_1"/>
</dbReference>
<dbReference type="OrthoDB" id="4789744at2"/>
<dbReference type="PANTHER" id="PTHR21621:SF0">
    <property type="entry name" value="BETA-CITRYLGLUTAMATE SYNTHASE B-RELATED"/>
    <property type="match status" value="1"/>
</dbReference>
<dbReference type="InParanoid" id="W0RGL9"/>
<dbReference type="Proteomes" id="UP000019151">
    <property type="component" value="Chromosome"/>
</dbReference>
<keyword evidence="1" id="KW-0067">ATP-binding</keyword>
<dbReference type="HOGENOM" id="CLU_051652_0_0_0"/>
<gene>
    <name evidence="3" type="ORF">J421_2045</name>
</gene>
<evidence type="ECO:0000256" key="1">
    <source>
        <dbReference type="PROSITE-ProRule" id="PRU00409"/>
    </source>
</evidence>
<dbReference type="Gene3D" id="3.30.1490.20">
    <property type="entry name" value="ATP-grasp fold, A domain"/>
    <property type="match status" value="1"/>
</dbReference>
<dbReference type="InterPro" id="IPR005479">
    <property type="entry name" value="CPAse_ATP-bd"/>
</dbReference>
<dbReference type="PANTHER" id="PTHR21621">
    <property type="entry name" value="RIBOSOMAL PROTEIN S6 MODIFICATION PROTEIN"/>
    <property type="match status" value="1"/>
</dbReference>
<dbReference type="AlphaFoldDB" id="W0RGL9"/>
<dbReference type="GO" id="GO:0046872">
    <property type="term" value="F:metal ion binding"/>
    <property type="evidence" value="ECO:0007669"/>
    <property type="project" value="InterPro"/>
</dbReference>
<dbReference type="GO" id="GO:0005737">
    <property type="term" value="C:cytoplasm"/>
    <property type="evidence" value="ECO:0007669"/>
    <property type="project" value="TreeGrafter"/>
</dbReference>
<dbReference type="PROSITE" id="PS50975">
    <property type="entry name" value="ATP_GRASP"/>
    <property type="match status" value="1"/>
</dbReference>
<protein>
    <recommendedName>
        <fullName evidence="2">ATP-grasp domain-containing protein</fullName>
    </recommendedName>
</protein>
<evidence type="ECO:0000259" key="2">
    <source>
        <dbReference type="PROSITE" id="PS50975"/>
    </source>
</evidence>
<sequence length="343" mass="37340">MIGIYHEHPDWFRPLFAELERRGLPYERIDAANHLYDPTETSVPWSLVFNRASPSAYLRDARQTTFHTLHWVRHLERLGVPVVNGSSAYAQELSKATQIDILQELGIPHPRTRVINSAARAVEAARGLRYPVLVKANVGGSGAGIVRYDNEEHLATAAQAGLLDLGVDGTALVQEYAPLRDGRITRVETLGGDFLYAINVYPADTGFNLCPADACITGEGVELSRAACALDAPKNGLRVERADPPAEIIDAIERIARRTQLDVGGIEYLVDDRDGQWYVYDINALSNFVADAPNVIGFDPFVNLVDYLEARLSSATLHGPRSPLAASGAGASAERGAWSVEGV</sequence>
<keyword evidence="1" id="KW-0547">Nucleotide-binding</keyword>
<dbReference type="GO" id="GO:0018169">
    <property type="term" value="F:ribosomal S6-glutamic acid ligase activity"/>
    <property type="evidence" value="ECO:0007669"/>
    <property type="project" value="TreeGrafter"/>
</dbReference>
<dbReference type="eggNOG" id="COG0189">
    <property type="taxonomic scope" value="Bacteria"/>
</dbReference>
<dbReference type="InterPro" id="IPR011761">
    <property type="entry name" value="ATP-grasp"/>
</dbReference>
<dbReference type="Gene3D" id="3.30.470.20">
    <property type="entry name" value="ATP-grasp fold, B domain"/>
    <property type="match status" value="1"/>
</dbReference>
<proteinExistence type="predicted"/>
<name>W0RGL9_9BACT</name>
<reference evidence="3 4" key="1">
    <citation type="journal article" date="2014" name="Genome Announc.">
        <title>Genome Sequence and Methylome of Soil Bacterium Gemmatirosa kalamazoonensis KBS708T, a Member of the Rarely Cultivated Gemmatimonadetes Phylum.</title>
        <authorList>
            <person name="Debruyn J.M."/>
            <person name="Radosevich M."/>
            <person name="Wommack K.E."/>
            <person name="Polson S.W."/>
            <person name="Hauser L.J."/>
            <person name="Fawaz M.N."/>
            <person name="Korlach J."/>
            <person name="Tsai Y.C."/>
        </authorList>
    </citation>
    <scope>NUCLEOTIDE SEQUENCE [LARGE SCALE GENOMIC DNA]</scope>
    <source>
        <strain evidence="3 4">KBS708</strain>
    </source>
</reference>
<dbReference type="SUPFAM" id="SSF56059">
    <property type="entry name" value="Glutathione synthetase ATP-binding domain-like"/>
    <property type="match status" value="1"/>
</dbReference>
<accession>W0RGL9</accession>
<keyword evidence="4" id="KW-1185">Reference proteome</keyword>
<dbReference type="PATRIC" id="fig|861299.3.peg.2083"/>
<dbReference type="GO" id="GO:0009432">
    <property type="term" value="P:SOS response"/>
    <property type="evidence" value="ECO:0007669"/>
    <property type="project" value="TreeGrafter"/>
</dbReference>
<dbReference type="KEGG" id="gba:J421_2045"/>
<dbReference type="STRING" id="861299.J421_2045"/>
<evidence type="ECO:0000313" key="4">
    <source>
        <dbReference type="Proteomes" id="UP000019151"/>
    </source>
</evidence>
<dbReference type="RefSeq" id="WP_025411077.1">
    <property type="nucleotide sequence ID" value="NZ_CP007128.1"/>
</dbReference>
<dbReference type="Gene3D" id="3.40.50.20">
    <property type="match status" value="1"/>
</dbReference>
<dbReference type="Pfam" id="PF02786">
    <property type="entry name" value="CPSase_L_D2"/>
    <property type="match status" value="1"/>
</dbReference>
<dbReference type="GO" id="GO:0005524">
    <property type="term" value="F:ATP binding"/>
    <property type="evidence" value="ECO:0007669"/>
    <property type="project" value="UniProtKB-UniRule"/>
</dbReference>
<feature type="domain" description="ATP-grasp" evidence="2">
    <location>
        <begin position="99"/>
        <end position="309"/>
    </location>
</feature>
<evidence type="ECO:0000313" key="3">
    <source>
        <dbReference type="EMBL" id="AHG89582.1"/>
    </source>
</evidence>
<organism evidence="3 4">
    <name type="scientific">Gemmatirosa kalamazoonensis</name>
    <dbReference type="NCBI Taxonomy" id="861299"/>
    <lineage>
        <taxon>Bacteria</taxon>
        <taxon>Pseudomonadati</taxon>
        <taxon>Gemmatimonadota</taxon>
        <taxon>Gemmatimonadia</taxon>
        <taxon>Gemmatimonadales</taxon>
        <taxon>Gemmatimonadaceae</taxon>
        <taxon>Gemmatirosa</taxon>
    </lineage>
</organism>
<dbReference type="EMBL" id="CP007128">
    <property type="protein sequence ID" value="AHG89582.1"/>
    <property type="molecule type" value="Genomic_DNA"/>
</dbReference>